<evidence type="ECO:0000313" key="3">
    <source>
        <dbReference type="EMBL" id="SIS58239.1"/>
    </source>
</evidence>
<organism evidence="3 4">
    <name type="scientific">Chryseobacterium joostei</name>
    <dbReference type="NCBI Taxonomy" id="112234"/>
    <lineage>
        <taxon>Bacteria</taxon>
        <taxon>Pseudomonadati</taxon>
        <taxon>Bacteroidota</taxon>
        <taxon>Flavobacteriia</taxon>
        <taxon>Flavobacteriales</taxon>
        <taxon>Weeksellaceae</taxon>
        <taxon>Chryseobacterium group</taxon>
        <taxon>Chryseobacterium</taxon>
    </lineage>
</organism>
<keyword evidence="1" id="KW-1133">Transmembrane helix</keyword>
<dbReference type="EMBL" id="FTNZ01000010">
    <property type="protein sequence ID" value="SIS58239.1"/>
    <property type="molecule type" value="Genomic_DNA"/>
</dbReference>
<evidence type="ECO:0000256" key="1">
    <source>
        <dbReference type="SAM" id="Phobius"/>
    </source>
</evidence>
<dbReference type="AlphaFoldDB" id="A0A1N7K9I8"/>
<name>A0A1N7K9I8_9FLAO</name>
<evidence type="ECO:0000313" key="5">
    <source>
        <dbReference type="Proteomes" id="UP000279541"/>
    </source>
</evidence>
<gene>
    <name evidence="2" type="ORF">EG359_17600</name>
    <name evidence="3" type="ORF">SAMN05421768_110108</name>
</gene>
<keyword evidence="5" id="KW-1185">Reference proteome</keyword>
<reference evidence="3 4" key="1">
    <citation type="submission" date="2017-01" db="EMBL/GenBank/DDBJ databases">
        <authorList>
            <person name="Mah S.A."/>
            <person name="Swanson W.J."/>
            <person name="Moy G.W."/>
            <person name="Vacquier V.D."/>
        </authorList>
    </citation>
    <scope>NUCLEOTIDE SEQUENCE [LARGE SCALE GENOMIC DNA]</scope>
    <source>
        <strain evidence="3 4">DSM 16927</strain>
    </source>
</reference>
<proteinExistence type="predicted"/>
<dbReference type="Proteomes" id="UP000279541">
    <property type="component" value="Chromosome"/>
</dbReference>
<protein>
    <submittedName>
        <fullName evidence="3">Uncharacterized protein</fullName>
    </submittedName>
</protein>
<evidence type="ECO:0000313" key="4">
    <source>
        <dbReference type="Proteomes" id="UP000186106"/>
    </source>
</evidence>
<dbReference type="KEGG" id="cjt:EG359_17600"/>
<sequence>MAFSSVAVYNIADYMDPPITPDGHRYMPIENVVKALFLSIIIGAITFISAIRIQRKRQKK</sequence>
<dbReference type="Proteomes" id="UP000186106">
    <property type="component" value="Unassembled WGS sequence"/>
</dbReference>
<dbReference type="EMBL" id="CP033926">
    <property type="protein sequence ID" value="AZB01315.1"/>
    <property type="molecule type" value="Genomic_DNA"/>
</dbReference>
<dbReference type="STRING" id="112234.SAMN05421768_110108"/>
<reference evidence="2 5" key="2">
    <citation type="submission" date="2018-11" db="EMBL/GenBank/DDBJ databases">
        <title>Proposal to divide the Flavobacteriaceae and reorganize its genera based on Amino Acid Identity values calculated from whole genome sequences.</title>
        <authorList>
            <person name="Nicholson A.C."/>
            <person name="Gulvik C.A."/>
            <person name="Whitney A.M."/>
            <person name="Humrighouse B.W."/>
            <person name="Bell M."/>
            <person name="Holmes B."/>
            <person name="Steigerwalt A.G."/>
            <person name="Villarma A."/>
            <person name="Sheth M."/>
            <person name="Batra D."/>
            <person name="Pryor J."/>
            <person name="Bernardet J.-F."/>
            <person name="Hugo C."/>
            <person name="Kampfer P."/>
            <person name="Newman J."/>
            <person name="McQuiston J.R."/>
        </authorList>
    </citation>
    <scope>NUCLEOTIDE SEQUENCE [LARGE SCALE GENOMIC DNA]</scope>
    <source>
        <strain evidence="2 5">DSM 16927</strain>
    </source>
</reference>
<accession>A0A1N7K9I8</accession>
<evidence type="ECO:0000313" key="2">
    <source>
        <dbReference type="EMBL" id="AZB01315.1"/>
    </source>
</evidence>
<keyword evidence="1" id="KW-0812">Transmembrane</keyword>
<feature type="transmembrane region" description="Helical" evidence="1">
    <location>
        <begin position="35"/>
        <end position="53"/>
    </location>
</feature>
<keyword evidence="1" id="KW-0472">Membrane</keyword>